<dbReference type="GO" id="GO:0008168">
    <property type="term" value="F:methyltransferase activity"/>
    <property type="evidence" value="ECO:0007669"/>
    <property type="project" value="UniProtKB-KW"/>
</dbReference>
<dbReference type="InterPro" id="IPR029063">
    <property type="entry name" value="SAM-dependent_MTases_sf"/>
</dbReference>
<dbReference type="EMBL" id="CP013926">
    <property type="protein sequence ID" value="AMJ73724.1"/>
    <property type="molecule type" value="Genomic_DNA"/>
</dbReference>
<evidence type="ECO:0000256" key="2">
    <source>
        <dbReference type="ARBA" id="ARBA00022679"/>
    </source>
</evidence>
<dbReference type="GO" id="GO:0032259">
    <property type="term" value="P:methylation"/>
    <property type="evidence" value="ECO:0007669"/>
    <property type="project" value="UniProtKB-KW"/>
</dbReference>
<organism evidence="5 6">
    <name type="scientific">Alteromonas stellipolaris</name>
    <dbReference type="NCBI Taxonomy" id="233316"/>
    <lineage>
        <taxon>Bacteria</taxon>
        <taxon>Pseudomonadati</taxon>
        <taxon>Pseudomonadota</taxon>
        <taxon>Gammaproteobacteria</taxon>
        <taxon>Alteromonadales</taxon>
        <taxon>Alteromonadaceae</taxon>
        <taxon>Alteromonas/Salinimonas group</taxon>
        <taxon>Alteromonas</taxon>
    </lineage>
</organism>
<sequence>MVAGTEGYEKFVSRFIEVSQDLDFFEVCKDFIAFLPSKPARILDAGSGAGQNAAALAQEGFTVTAVEPMPEFLSAARKRYKSASITWLKGSFPDMACLNAGTDQFDFVLIDGVWHHIDSTERETAVIRLSVLIKKGGRCAISLRNGPAGLGSRVYPTDTKFTIQQFEKHGFVCIFEVQDKSSILPNKENVKWARIVLQKY</sequence>
<accession>A0ABM5YGX2</accession>
<dbReference type="PANTHER" id="PTHR43464">
    <property type="entry name" value="METHYLTRANSFERASE"/>
    <property type="match status" value="1"/>
</dbReference>
<dbReference type="Gene3D" id="3.40.50.150">
    <property type="entry name" value="Vaccinia Virus protein VP39"/>
    <property type="match status" value="1"/>
</dbReference>
<protein>
    <submittedName>
        <fullName evidence="5">Methyltransferase type 11</fullName>
    </submittedName>
</protein>
<gene>
    <name evidence="5" type="ORF">AVL57_06880</name>
</gene>
<name>A0ABM5YGX2_9ALTE</name>
<evidence type="ECO:0000256" key="1">
    <source>
        <dbReference type="ARBA" id="ARBA00022603"/>
    </source>
</evidence>
<dbReference type="Proteomes" id="UP000056750">
    <property type="component" value="Chromosome"/>
</dbReference>
<keyword evidence="1 5" id="KW-0489">Methyltransferase</keyword>
<evidence type="ECO:0000259" key="4">
    <source>
        <dbReference type="Pfam" id="PF08241"/>
    </source>
</evidence>
<evidence type="ECO:0000313" key="5">
    <source>
        <dbReference type="EMBL" id="AMJ73724.1"/>
    </source>
</evidence>
<evidence type="ECO:0000313" key="6">
    <source>
        <dbReference type="Proteomes" id="UP000056750"/>
    </source>
</evidence>
<keyword evidence="3" id="KW-0949">S-adenosyl-L-methionine</keyword>
<keyword evidence="2" id="KW-0808">Transferase</keyword>
<reference evidence="5 6" key="1">
    <citation type="submission" date="2015-12" db="EMBL/GenBank/DDBJ databases">
        <title>Intraspecies pangenome expansion in the marine bacterium Alteromonas.</title>
        <authorList>
            <person name="Lopez-Perez M."/>
            <person name="Rodriguez-Valera F."/>
        </authorList>
    </citation>
    <scope>NUCLEOTIDE SEQUENCE [LARGE SCALE GENOMIC DNA]</scope>
    <source>
        <strain evidence="5 6">LMG 21861</strain>
    </source>
</reference>
<dbReference type="InterPro" id="IPR013216">
    <property type="entry name" value="Methyltransf_11"/>
</dbReference>
<dbReference type="SUPFAM" id="SSF53335">
    <property type="entry name" value="S-adenosyl-L-methionine-dependent methyltransferases"/>
    <property type="match status" value="1"/>
</dbReference>
<feature type="domain" description="Methyltransferase type 11" evidence="4">
    <location>
        <begin position="43"/>
        <end position="141"/>
    </location>
</feature>
<dbReference type="RefSeq" id="WP_057791991.1">
    <property type="nucleotide sequence ID" value="NZ_CP013926.1"/>
</dbReference>
<dbReference type="CDD" id="cd02440">
    <property type="entry name" value="AdoMet_MTases"/>
    <property type="match status" value="1"/>
</dbReference>
<keyword evidence="6" id="KW-1185">Reference proteome</keyword>
<proteinExistence type="predicted"/>
<dbReference type="PANTHER" id="PTHR43464:SF19">
    <property type="entry name" value="UBIQUINONE BIOSYNTHESIS O-METHYLTRANSFERASE, MITOCHONDRIAL"/>
    <property type="match status" value="1"/>
</dbReference>
<dbReference type="Pfam" id="PF08241">
    <property type="entry name" value="Methyltransf_11"/>
    <property type="match status" value="1"/>
</dbReference>
<evidence type="ECO:0000256" key="3">
    <source>
        <dbReference type="ARBA" id="ARBA00022691"/>
    </source>
</evidence>